<dbReference type="OrthoDB" id="1716531at2759"/>
<keyword evidence="4 7" id="KW-0256">Endoplasmic reticulum</keyword>
<evidence type="ECO:0000256" key="3">
    <source>
        <dbReference type="ARBA" id="ARBA00022692"/>
    </source>
</evidence>
<evidence type="ECO:0000256" key="4">
    <source>
        <dbReference type="ARBA" id="ARBA00022824"/>
    </source>
</evidence>
<dbReference type="SUPFAM" id="SSF144091">
    <property type="entry name" value="Rhomboid-like"/>
    <property type="match status" value="1"/>
</dbReference>
<comment type="function">
    <text evidence="7">May be involved in the degradation of misfolded endoplasmic reticulum (ER) luminal proteins.</text>
</comment>
<accession>A0A9N9F578</accession>
<evidence type="ECO:0000256" key="1">
    <source>
        <dbReference type="ARBA" id="ARBA00004477"/>
    </source>
</evidence>
<comment type="subcellular location">
    <subcellularLocation>
        <location evidence="1 7">Endoplasmic reticulum membrane</location>
        <topology evidence="1 7">Multi-pass membrane protein</topology>
    </subcellularLocation>
</comment>
<evidence type="ECO:0000313" key="10">
    <source>
        <dbReference type="Proteomes" id="UP000789759"/>
    </source>
</evidence>
<protein>
    <recommendedName>
        <fullName evidence="7">Derlin</fullName>
    </recommendedName>
</protein>
<evidence type="ECO:0000313" key="9">
    <source>
        <dbReference type="EMBL" id="CAG8509791.1"/>
    </source>
</evidence>
<proteinExistence type="inferred from homology"/>
<name>A0A9N9F578_9GLOM</name>
<evidence type="ECO:0000256" key="5">
    <source>
        <dbReference type="ARBA" id="ARBA00022989"/>
    </source>
</evidence>
<keyword evidence="5 7" id="KW-1133">Transmembrane helix</keyword>
<feature type="transmembrane region" description="Helical" evidence="7">
    <location>
        <begin position="57"/>
        <end position="84"/>
    </location>
</feature>
<dbReference type="GO" id="GO:0005789">
    <property type="term" value="C:endoplasmic reticulum membrane"/>
    <property type="evidence" value="ECO:0007669"/>
    <property type="project" value="UniProtKB-SubCell"/>
</dbReference>
<keyword evidence="3 7" id="KW-0812">Transmembrane</keyword>
<dbReference type="Proteomes" id="UP000789759">
    <property type="component" value="Unassembled WGS sequence"/>
</dbReference>
<gene>
    <name evidence="9" type="ORF">CPELLU_LOCUS2860</name>
</gene>
<feature type="region of interest" description="Disordered" evidence="8">
    <location>
        <begin position="235"/>
        <end position="257"/>
    </location>
</feature>
<comment type="similarity">
    <text evidence="2 7">Belongs to the derlin family.</text>
</comment>
<evidence type="ECO:0000256" key="7">
    <source>
        <dbReference type="RuleBase" id="RU363059"/>
    </source>
</evidence>
<feature type="transmembrane region" description="Helical" evidence="7">
    <location>
        <begin position="149"/>
        <end position="170"/>
    </location>
</feature>
<keyword evidence="10" id="KW-1185">Reference proteome</keyword>
<dbReference type="Pfam" id="PF04511">
    <property type="entry name" value="DER1"/>
    <property type="match status" value="1"/>
</dbReference>
<evidence type="ECO:0000256" key="6">
    <source>
        <dbReference type="ARBA" id="ARBA00023136"/>
    </source>
</evidence>
<dbReference type="InterPro" id="IPR007599">
    <property type="entry name" value="DER1"/>
</dbReference>
<evidence type="ECO:0000256" key="2">
    <source>
        <dbReference type="ARBA" id="ARBA00008917"/>
    </source>
</evidence>
<keyword evidence="6 7" id="KW-0472">Membrane</keyword>
<dbReference type="PANTHER" id="PTHR11009">
    <property type="entry name" value="DER1-LIKE PROTEIN, DERLIN"/>
    <property type="match status" value="1"/>
</dbReference>
<sequence>MDEIATWYKGIPTITKFLFTNFVVITLAGYFVVIIFGPRLYGIFWYSPFLIFTKFQIWRFYTAFFYVPFGFDLKGLSYVFQAYFLYRHSLELETSRFAGRKADYIYFLLVEAGLILILGWYIEYITYHLSECLIMAIIYLWSQEFRDTIVTFLFGIRFKGAYFPWVLLAFELIQMQNIWPTAIGILSGHIYYYLMDLYPAAGGPRLLNTPRWLYRYFPPLSSGARTSFGTAFSARNQNTAGEGSTHKWGRGRRLGSS</sequence>
<dbReference type="AlphaFoldDB" id="A0A9N9F578"/>
<organism evidence="9 10">
    <name type="scientific">Cetraspora pellucida</name>
    <dbReference type="NCBI Taxonomy" id="1433469"/>
    <lineage>
        <taxon>Eukaryota</taxon>
        <taxon>Fungi</taxon>
        <taxon>Fungi incertae sedis</taxon>
        <taxon>Mucoromycota</taxon>
        <taxon>Glomeromycotina</taxon>
        <taxon>Glomeromycetes</taxon>
        <taxon>Diversisporales</taxon>
        <taxon>Gigasporaceae</taxon>
        <taxon>Cetraspora</taxon>
    </lineage>
</organism>
<dbReference type="InterPro" id="IPR035952">
    <property type="entry name" value="Rhomboid-like_sf"/>
</dbReference>
<reference evidence="9" key="1">
    <citation type="submission" date="2021-06" db="EMBL/GenBank/DDBJ databases">
        <authorList>
            <person name="Kallberg Y."/>
            <person name="Tangrot J."/>
            <person name="Rosling A."/>
        </authorList>
    </citation>
    <scope>NUCLEOTIDE SEQUENCE</scope>
    <source>
        <strain evidence="9">FL966</strain>
    </source>
</reference>
<dbReference type="GO" id="GO:0006950">
    <property type="term" value="P:response to stress"/>
    <property type="evidence" value="ECO:0007669"/>
    <property type="project" value="UniProtKB-ARBA"/>
</dbReference>
<dbReference type="EMBL" id="CAJVQA010001302">
    <property type="protein sequence ID" value="CAG8509791.1"/>
    <property type="molecule type" value="Genomic_DNA"/>
</dbReference>
<evidence type="ECO:0000256" key="8">
    <source>
        <dbReference type="SAM" id="MobiDB-lite"/>
    </source>
</evidence>
<feature type="compositionally biased region" description="Basic residues" evidence="8">
    <location>
        <begin position="247"/>
        <end position="257"/>
    </location>
</feature>
<comment type="caution">
    <text evidence="9">The sequence shown here is derived from an EMBL/GenBank/DDBJ whole genome shotgun (WGS) entry which is preliminary data.</text>
</comment>
<feature type="transmembrane region" description="Helical" evidence="7">
    <location>
        <begin position="17"/>
        <end position="37"/>
    </location>
</feature>
<feature type="transmembrane region" description="Helical" evidence="7">
    <location>
        <begin position="104"/>
        <end position="122"/>
    </location>
</feature>